<dbReference type="Gene3D" id="3.30.2110.10">
    <property type="entry name" value="CbiD-like"/>
    <property type="match status" value="1"/>
</dbReference>
<evidence type="ECO:0000313" key="6">
    <source>
        <dbReference type="EMBL" id="ADN36513.1"/>
    </source>
</evidence>
<dbReference type="EC" id="2.1.1.195" evidence="5"/>
<dbReference type="NCBIfam" id="NF000856">
    <property type="entry name" value="PRK00075.2-5"/>
    <property type="match status" value="1"/>
</dbReference>
<dbReference type="HOGENOM" id="CLU_820433_0_0_2"/>
<dbReference type="Pfam" id="PF01888">
    <property type="entry name" value="CbiD"/>
    <property type="match status" value="1"/>
</dbReference>
<evidence type="ECO:0000313" key="7">
    <source>
        <dbReference type="Proteomes" id="UP000006565"/>
    </source>
</evidence>
<keyword evidence="7" id="KW-1185">Reference proteome</keyword>
<evidence type="ECO:0000256" key="1">
    <source>
        <dbReference type="ARBA" id="ARBA00022573"/>
    </source>
</evidence>
<dbReference type="Proteomes" id="UP000006565">
    <property type="component" value="Chromosome"/>
</dbReference>
<dbReference type="InterPro" id="IPR036074">
    <property type="entry name" value="CbiD_sf"/>
</dbReference>
<keyword evidence="1 5" id="KW-0169">Cobalamin biosynthesis</keyword>
<dbReference type="UniPathway" id="UPA00148">
    <property type="reaction ID" value="UER00227"/>
</dbReference>
<dbReference type="Gene3D" id="3.40.50.10720">
    <property type="entry name" value="CbiD-like domains"/>
    <property type="match status" value="1"/>
</dbReference>
<comment type="catalytic activity">
    <reaction evidence="5">
        <text>Co-precorrin-5B + S-adenosyl-L-methionine = Co-precorrin-6A + S-adenosyl-L-homocysteine</text>
        <dbReference type="Rhea" id="RHEA:26285"/>
        <dbReference type="ChEBI" id="CHEBI:57856"/>
        <dbReference type="ChEBI" id="CHEBI:59789"/>
        <dbReference type="ChEBI" id="CHEBI:60063"/>
        <dbReference type="ChEBI" id="CHEBI:60064"/>
        <dbReference type="EC" id="2.1.1.195"/>
    </reaction>
</comment>
<dbReference type="GO" id="GO:0019251">
    <property type="term" value="P:anaerobic cobalamin biosynthetic process"/>
    <property type="evidence" value="ECO:0007669"/>
    <property type="project" value="UniProtKB-UniRule"/>
</dbReference>
<evidence type="ECO:0000256" key="4">
    <source>
        <dbReference type="ARBA" id="ARBA00022691"/>
    </source>
</evidence>
<dbReference type="eggNOG" id="arCOG04383">
    <property type="taxonomic scope" value="Archaea"/>
</dbReference>
<dbReference type="GO" id="GO:0032259">
    <property type="term" value="P:methylation"/>
    <property type="evidence" value="ECO:0007669"/>
    <property type="project" value="UniProtKB-KW"/>
</dbReference>
<evidence type="ECO:0000256" key="2">
    <source>
        <dbReference type="ARBA" id="ARBA00022603"/>
    </source>
</evidence>
<name>E1RHX5_METP4</name>
<dbReference type="InterPro" id="IPR002748">
    <property type="entry name" value="CbiD"/>
</dbReference>
<dbReference type="OrthoDB" id="10423at2157"/>
<reference evidence="6 7" key="1">
    <citation type="journal article" date="2010" name="Stand. Genomic Sci.">
        <title>Complete genome sequence of Methanoplanus petrolearius type strain (SEBR 4847).</title>
        <authorList>
            <person name="Brambilla E."/>
            <person name="Djao O.D."/>
            <person name="Daligault H."/>
            <person name="Lapidus A."/>
            <person name="Lucas S."/>
            <person name="Hammon N."/>
            <person name="Nolan M."/>
            <person name="Tice H."/>
            <person name="Cheng J.F."/>
            <person name="Han C."/>
            <person name="Tapia R."/>
            <person name="Goodwin L."/>
            <person name="Pitluck S."/>
            <person name="Liolios K."/>
            <person name="Ivanova N."/>
            <person name="Mavromatis K."/>
            <person name="Mikhailova N."/>
            <person name="Pati A."/>
            <person name="Chen A."/>
            <person name="Palaniappan K."/>
            <person name="Land M."/>
            <person name="Hauser L."/>
            <person name="Chang Y.J."/>
            <person name="Jeffries C.D."/>
            <person name="Rohde M."/>
            <person name="Spring S."/>
            <person name="Sikorski J."/>
            <person name="Goker M."/>
            <person name="Woyke T."/>
            <person name="Bristow J."/>
            <person name="Eisen J.A."/>
            <person name="Markowitz V."/>
            <person name="Hugenholtz P."/>
            <person name="Kyrpides N.C."/>
            <person name="Klenk H.P."/>
        </authorList>
    </citation>
    <scope>NUCLEOTIDE SEQUENCE [LARGE SCALE GENOMIC DNA]</scope>
    <source>
        <strain evidence="7">DSM 11571 / OCM 486 / SEBR 4847</strain>
    </source>
</reference>
<dbReference type="AlphaFoldDB" id="E1RHX5"/>
<keyword evidence="3 5" id="KW-0808">Transferase</keyword>
<organism evidence="6 7">
    <name type="scientific">Methanolacinia petrolearia (strain DSM 11571 / OCM 486 / SEBR 4847)</name>
    <name type="common">Methanoplanus petrolearius</name>
    <dbReference type="NCBI Taxonomy" id="679926"/>
    <lineage>
        <taxon>Archaea</taxon>
        <taxon>Methanobacteriati</taxon>
        <taxon>Methanobacteriota</taxon>
        <taxon>Stenosarchaea group</taxon>
        <taxon>Methanomicrobia</taxon>
        <taxon>Methanomicrobiales</taxon>
        <taxon>Methanomicrobiaceae</taxon>
        <taxon>Methanolacinia</taxon>
    </lineage>
</organism>
<dbReference type="EMBL" id="CP002117">
    <property type="protein sequence ID" value="ADN36513.1"/>
    <property type="molecule type" value="Genomic_DNA"/>
</dbReference>
<gene>
    <name evidence="5" type="primary">cbiD</name>
    <name evidence="6" type="ordered locus">Mpet_1760</name>
</gene>
<dbReference type="HAMAP" id="MF_00787">
    <property type="entry name" value="CbiD"/>
    <property type="match status" value="1"/>
</dbReference>
<dbReference type="KEGG" id="mpi:Mpet_1760"/>
<accession>E1RHX5</accession>
<keyword evidence="4 5" id="KW-0949">S-adenosyl-L-methionine</keyword>
<comment type="similarity">
    <text evidence="5">Belongs to the CbiD family.</text>
</comment>
<comment type="pathway">
    <text evidence="5">Cofactor biosynthesis; adenosylcobalamin biosynthesis; cob(II)yrinate a,c-diamide from sirohydrochlorin (anaerobic route): step 6/10.</text>
</comment>
<proteinExistence type="inferred from homology"/>
<dbReference type="RefSeq" id="WP_013329690.1">
    <property type="nucleotide sequence ID" value="NC_014507.1"/>
</dbReference>
<protein>
    <recommendedName>
        <fullName evidence="5">Cobalt-precorrin-5B C(1)-methyltransferase</fullName>
        <ecNumber evidence="5">2.1.1.195</ecNumber>
    </recommendedName>
    <alternativeName>
        <fullName evidence="5">Cobalt-precorrin-6A synthase</fullName>
    </alternativeName>
</protein>
<dbReference type="STRING" id="679926.Mpet_1760"/>
<dbReference type="PANTHER" id="PTHR35863">
    <property type="entry name" value="COBALT-PRECORRIN-5B C(1)-METHYLTRANSFERASE"/>
    <property type="match status" value="1"/>
</dbReference>
<evidence type="ECO:0000256" key="5">
    <source>
        <dbReference type="HAMAP-Rule" id="MF_00787"/>
    </source>
</evidence>
<dbReference type="PANTHER" id="PTHR35863:SF1">
    <property type="entry name" value="COBALT-PRECORRIN-5B C(1)-METHYLTRANSFERASE"/>
    <property type="match status" value="1"/>
</dbReference>
<dbReference type="SUPFAM" id="SSF111342">
    <property type="entry name" value="CbiD-like"/>
    <property type="match status" value="1"/>
</dbReference>
<evidence type="ECO:0000256" key="3">
    <source>
        <dbReference type="ARBA" id="ARBA00022679"/>
    </source>
</evidence>
<dbReference type="GeneID" id="9744235"/>
<comment type="function">
    <text evidence="5">Catalyzes the methylation of C-1 in cobalt-precorrin-5B to form cobalt-precorrin-6A.</text>
</comment>
<sequence length="336" mass="36435">MKVIDPVTGFEYPEDWVRLCKDKETLELVRRGLAILTSTGEILKRGFTTGTTAAAACKAAVLSLGTPVSEVDIMLPCNLRFEVKAEGKDGKGTAHKYSGDYKNDITSGLQFSAKAVETGSGIHFTAGEGVGRFERETPRYKIGDPAISPPAMNMILRSIKEAAEILDLNGVSVELSIPKGREIGEQTLNPKVGVMGGISILGSTGLVEPWDDHLSEDVFERIRNTDTPVLTTGRTGLRYSRMLFPDNEVVLVGKFMGRAIEAANGRAILCGLPALILKFINPAILDGTGYKTVEELTMSDKWESILKENLNDYKKKMPGMRVVIIGRNGEIIGDSG</sequence>
<dbReference type="GO" id="GO:0043780">
    <property type="term" value="F:cobalt-precorrin-5B C1-methyltransferase activity"/>
    <property type="evidence" value="ECO:0007669"/>
    <property type="project" value="RHEA"/>
</dbReference>
<keyword evidence="2 5" id="KW-0489">Methyltransferase</keyword>